<dbReference type="NCBIfam" id="TIGR00010">
    <property type="entry name" value="YchF/TatD family DNA exonuclease"/>
    <property type="match status" value="1"/>
</dbReference>
<keyword evidence="2 4" id="KW-0479">Metal-binding</keyword>
<evidence type="ECO:0000256" key="3">
    <source>
        <dbReference type="ARBA" id="ARBA00022801"/>
    </source>
</evidence>
<feature type="binding site" evidence="4">
    <location>
        <position position="28"/>
    </location>
    <ligand>
        <name>a divalent metal cation</name>
        <dbReference type="ChEBI" id="CHEBI:60240"/>
        <label>1</label>
    </ligand>
</feature>
<proteinExistence type="inferred from homology"/>
<dbReference type="InterPro" id="IPR001130">
    <property type="entry name" value="TatD-like"/>
</dbReference>
<dbReference type="PROSITE" id="PS01137">
    <property type="entry name" value="TATD_1"/>
    <property type="match status" value="1"/>
</dbReference>
<dbReference type="GO" id="GO:0004536">
    <property type="term" value="F:DNA nuclease activity"/>
    <property type="evidence" value="ECO:0007669"/>
    <property type="project" value="InterPro"/>
</dbReference>
<sequence>MSGSHAQAGGAFTPPVIATTLPGLVDTHCHLDMVGRGHGGRKAEPAPADENARTEAILQQGREAGLAGMVTIGTRWSRRHQQHEWVARSHPSLPIHAALGIHPDHVLEEELPTLDEMLVELDRPGIVAIGETGLDYFHNSDPTTHERQKTYLRRHIEASRRTGLPVVIHSRNADADTVALLREETAKGAFPFLIHCFAGGVELAQGALALGGYLSFSGLVTFPKCATIRDVAATAPLERILVETDSPYLAPVPHRGHGNWPGHVVHTATEVAKLRHMAPKDLASATTANARRLFSRMA</sequence>
<organism evidence="5 6">
    <name type="scientific">Formicincola oecophyllae</name>
    <dbReference type="NCBI Taxonomy" id="2558361"/>
    <lineage>
        <taxon>Bacteria</taxon>
        <taxon>Pseudomonadati</taxon>
        <taxon>Pseudomonadota</taxon>
        <taxon>Alphaproteobacteria</taxon>
        <taxon>Acetobacterales</taxon>
        <taxon>Acetobacteraceae</taxon>
        <taxon>Formicincola</taxon>
    </lineage>
</organism>
<feature type="binding site" evidence="4">
    <location>
        <position position="30"/>
    </location>
    <ligand>
        <name>a divalent metal cation</name>
        <dbReference type="ChEBI" id="CHEBI:60240"/>
        <label>1</label>
    </ligand>
</feature>
<dbReference type="Pfam" id="PF01026">
    <property type="entry name" value="TatD_DNase"/>
    <property type="match status" value="1"/>
</dbReference>
<dbReference type="RefSeq" id="WP_141442572.1">
    <property type="nucleotide sequence ID" value="NZ_CP038231.1"/>
</dbReference>
<evidence type="ECO:0000256" key="1">
    <source>
        <dbReference type="ARBA" id="ARBA00009275"/>
    </source>
</evidence>
<evidence type="ECO:0000256" key="4">
    <source>
        <dbReference type="PIRSR" id="PIRSR005902-1"/>
    </source>
</evidence>
<dbReference type="FunFam" id="3.20.20.140:FF:000005">
    <property type="entry name" value="TatD family hydrolase"/>
    <property type="match status" value="1"/>
</dbReference>
<dbReference type="GO" id="GO:0016788">
    <property type="term" value="F:hydrolase activity, acting on ester bonds"/>
    <property type="evidence" value="ECO:0007669"/>
    <property type="project" value="InterPro"/>
</dbReference>
<dbReference type="InterPro" id="IPR032466">
    <property type="entry name" value="Metal_Hydrolase"/>
</dbReference>
<feature type="binding site" evidence="4">
    <location>
        <position position="169"/>
    </location>
    <ligand>
        <name>a divalent metal cation</name>
        <dbReference type="ChEBI" id="CHEBI:60240"/>
        <label>2</label>
    </ligand>
</feature>
<comment type="similarity">
    <text evidence="1">Belongs to the metallo-dependent hydrolases superfamily. TatD-type hydrolase family.</text>
</comment>
<dbReference type="PIRSF" id="PIRSF005902">
    <property type="entry name" value="DNase_TatD"/>
    <property type="match status" value="1"/>
</dbReference>
<dbReference type="AlphaFoldDB" id="A0A4Y6U6F2"/>
<dbReference type="Gene3D" id="3.20.20.140">
    <property type="entry name" value="Metal-dependent hydrolases"/>
    <property type="match status" value="1"/>
</dbReference>
<dbReference type="GO" id="GO:0046872">
    <property type="term" value="F:metal ion binding"/>
    <property type="evidence" value="ECO:0007669"/>
    <property type="project" value="UniProtKB-KW"/>
</dbReference>
<keyword evidence="6" id="KW-1185">Reference proteome</keyword>
<keyword evidence="3" id="KW-0378">Hydrolase</keyword>
<dbReference type="SUPFAM" id="SSF51556">
    <property type="entry name" value="Metallo-dependent hydrolases"/>
    <property type="match status" value="1"/>
</dbReference>
<feature type="binding site" evidence="4">
    <location>
        <position position="245"/>
    </location>
    <ligand>
        <name>a divalent metal cation</name>
        <dbReference type="ChEBI" id="CHEBI:60240"/>
        <label>1</label>
    </ligand>
</feature>
<dbReference type="PANTHER" id="PTHR46124">
    <property type="entry name" value="D-AMINOACYL-TRNA DEACYLASE"/>
    <property type="match status" value="1"/>
</dbReference>
<reference evidence="5 6" key="1">
    <citation type="submission" date="2019-03" db="EMBL/GenBank/DDBJ databases">
        <title>The complete genome sequence of Swingsia_sp. F3b2 LMG30590(T).</title>
        <authorList>
            <person name="Chua K.-O."/>
            <person name="Chan K.-G."/>
            <person name="See-Too W.-S."/>
        </authorList>
    </citation>
    <scope>NUCLEOTIDE SEQUENCE [LARGE SCALE GENOMIC DNA]</scope>
    <source>
        <strain evidence="5 6">F3b2</strain>
    </source>
</reference>
<evidence type="ECO:0000313" key="6">
    <source>
        <dbReference type="Proteomes" id="UP000318709"/>
    </source>
</evidence>
<gene>
    <name evidence="5" type="ORF">E3E12_00480</name>
</gene>
<dbReference type="PANTHER" id="PTHR46124:SF2">
    <property type="entry name" value="D-AMINOACYL-TRNA DEACYLASE"/>
    <property type="match status" value="1"/>
</dbReference>
<accession>A0A4Y6U6F2</accession>
<evidence type="ECO:0000256" key="2">
    <source>
        <dbReference type="ARBA" id="ARBA00022723"/>
    </source>
</evidence>
<dbReference type="InterPro" id="IPR015991">
    <property type="entry name" value="TatD/YcfH-like"/>
</dbReference>
<name>A0A4Y6U6F2_9PROT</name>
<dbReference type="GO" id="GO:0005829">
    <property type="term" value="C:cytosol"/>
    <property type="evidence" value="ECO:0007669"/>
    <property type="project" value="TreeGrafter"/>
</dbReference>
<feature type="binding site" evidence="4">
    <location>
        <position position="131"/>
    </location>
    <ligand>
        <name>a divalent metal cation</name>
        <dbReference type="ChEBI" id="CHEBI:60240"/>
        <label>1</label>
    </ligand>
</feature>
<dbReference type="Proteomes" id="UP000318709">
    <property type="component" value="Chromosome"/>
</dbReference>
<protein>
    <submittedName>
        <fullName evidence="5">TatD family deoxyribonuclease</fullName>
    </submittedName>
</protein>
<dbReference type="CDD" id="cd01310">
    <property type="entry name" value="TatD_DNAse"/>
    <property type="match status" value="1"/>
</dbReference>
<dbReference type="OrthoDB" id="9810005at2"/>
<dbReference type="EMBL" id="CP038231">
    <property type="protein sequence ID" value="QDH12929.1"/>
    <property type="molecule type" value="Genomic_DNA"/>
</dbReference>
<feature type="binding site" evidence="4">
    <location>
        <position position="195"/>
    </location>
    <ligand>
        <name>a divalent metal cation</name>
        <dbReference type="ChEBI" id="CHEBI:60240"/>
        <label>2</label>
    </ligand>
</feature>
<dbReference type="KEGG" id="swf:E3E12_00480"/>
<evidence type="ECO:0000313" key="5">
    <source>
        <dbReference type="EMBL" id="QDH12929.1"/>
    </source>
</evidence>
<dbReference type="InterPro" id="IPR018228">
    <property type="entry name" value="DNase_TatD-rel_CS"/>
</dbReference>